<dbReference type="AlphaFoldDB" id="A0A9P4IEC1"/>
<evidence type="ECO:0000256" key="1">
    <source>
        <dbReference type="SAM" id="MobiDB-lite"/>
    </source>
</evidence>
<protein>
    <submittedName>
        <fullName evidence="2">Uncharacterized protein</fullName>
    </submittedName>
</protein>
<organism evidence="2 3">
    <name type="scientific">Rhizodiscina lignyota</name>
    <dbReference type="NCBI Taxonomy" id="1504668"/>
    <lineage>
        <taxon>Eukaryota</taxon>
        <taxon>Fungi</taxon>
        <taxon>Dikarya</taxon>
        <taxon>Ascomycota</taxon>
        <taxon>Pezizomycotina</taxon>
        <taxon>Dothideomycetes</taxon>
        <taxon>Pleosporomycetidae</taxon>
        <taxon>Aulographales</taxon>
        <taxon>Rhizodiscinaceae</taxon>
        <taxon>Rhizodiscina</taxon>
    </lineage>
</organism>
<feature type="region of interest" description="Disordered" evidence="1">
    <location>
        <begin position="1"/>
        <end position="307"/>
    </location>
</feature>
<gene>
    <name evidence="2" type="ORF">NA57DRAFT_75528</name>
</gene>
<feature type="compositionally biased region" description="Low complexity" evidence="1">
    <location>
        <begin position="62"/>
        <end position="74"/>
    </location>
</feature>
<feature type="compositionally biased region" description="Polar residues" evidence="1">
    <location>
        <begin position="232"/>
        <end position="258"/>
    </location>
</feature>
<accession>A0A9P4IEC1</accession>
<feature type="compositionally biased region" description="Low complexity" evidence="1">
    <location>
        <begin position="444"/>
        <end position="455"/>
    </location>
</feature>
<sequence length="823" mass="91661">MIEVQRPKWEKIQELKPELAHSRSKGSPSTRNWRDKSPAPINTDVDTLPEFATREPSRYAYSSGPTGSRSSRSSAEFLLSPEPITPLTASALHVPPAQRSRRSSRAASPNQPSPVSSKRTSSAYPEDKKIFFTDESDLELSEAAVRLQPRVRSSRYSFTNAELPSKAVRTPTHTSNSSSDESINAKISKLRGSRFNSPPRSPQSSRPTTPTPDNVRPTAPPRTPSSALPYEQTANLTPPSVSGSAQRSVPQNVTSQPSREPYPYSPPQSPKLGPSQVAPSPREGRSRPGSRQNSRPTTPLSVAGDVIPSVALFDAVNAKLESRATFPQDRTRGPSRLSSSMRSESIPTPPGPRIDIYSPSPSRMSKSPLPYPDDDAVHLMPSEAAYQFRHPSAPVNQAPEPRSRSPAATPVPAENLRKSPLQRPTFGSRHTLTEGVPQSKNDRLSSPVSPSLGSPTDARLDTVSRPTTPVPAPPASCPRNKSSSKYDDWFTLTNDATFNICPECLATTVGPTPFHGYFVRAIREPGERIRCDFSRPWVRLAWLLTLKQRRPDLDLVYAVSSISNFEDECPADEEVKMSWYGLVDHNDDAIPDFYICGRDRRYLEALFPSLKDCLMRVSRQAHCCSLDRGAPTFAQYLDRLVEIDEMARRSKRSPDLKQFADLVQQTMITKNLPPCKGDKLSRGANWHFIPGVPEFTVCSKCFHEAVNPHIRSSTRTSPVTSSVSLPDQFIRTPQAVPRENGLTRGMGSSCQLYSPRMRRIWVNAVADNDEKYLAKKVRERKAVEMGTYETYATLEKMMKGEEWDRAFVKEELDRVKKEWKEVE</sequence>
<proteinExistence type="predicted"/>
<evidence type="ECO:0000313" key="3">
    <source>
        <dbReference type="Proteomes" id="UP000799772"/>
    </source>
</evidence>
<comment type="caution">
    <text evidence="2">The sequence shown here is derived from an EMBL/GenBank/DDBJ whole genome shotgun (WGS) entry which is preliminary data.</text>
</comment>
<evidence type="ECO:0000313" key="2">
    <source>
        <dbReference type="EMBL" id="KAF2100025.1"/>
    </source>
</evidence>
<keyword evidence="3" id="KW-1185">Reference proteome</keyword>
<feature type="region of interest" description="Disordered" evidence="1">
    <location>
        <begin position="320"/>
        <end position="377"/>
    </location>
</feature>
<feature type="region of interest" description="Disordered" evidence="1">
    <location>
        <begin position="393"/>
        <end position="481"/>
    </location>
</feature>
<name>A0A9P4IEC1_9PEZI</name>
<reference evidence="2" key="1">
    <citation type="journal article" date="2020" name="Stud. Mycol.">
        <title>101 Dothideomycetes genomes: a test case for predicting lifestyles and emergence of pathogens.</title>
        <authorList>
            <person name="Haridas S."/>
            <person name="Albert R."/>
            <person name="Binder M."/>
            <person name="Bloem J."/>
            <person name="Labutti K."/>
            <person name="Salamov A."/>
            <person name="Andreopoulos B."/>
            <person name="Baker S."/>
            <person name="Barry K."/>
            <person name="Bills G."/>
            <person name="Bluhm B."/>
            <person name="Cannon C."/>
            <person name="Castanera R."/>
            <person name="Culley D."/>
            <person name="Daum C."/>
            <person name="Ezra D."/>
            <person name="Gonzalez J."/>
            <person name="Henrissat B."/>
            <person name="Kuo A."/>
            <person name="Liang C."/>
            <person name="Lipzen A."/>
            <person name="Lutzoni F."/>
            <person name="Magnuson J."/>
            <person name="Mondo S."/>
            <person name="Nolan M."/>
            <person name="Ohm R."/>
            <person name="Pangilinan J."/>
            <person name="Park H.-J."/>
            <person name="Ramirez L."/>
            <person name="Alfaro M."/>
            <person name="Sun H."/>
            <person name="Tritt A."/>
            <person name="Yoshinaga Y."/>
            <person name="Zwiers L.-H."/>
            <person name="Turgeon B."/>
            <person name="Goodwin S."/>
            <person name="Spatafora J."/>
            <person name="Crous P."/>
            <person name="Grigoriev I."/>
        </authorList>
    </citation>
    <scope>NUCLEOTIDE SEQUENCE</scope>
    <source>
        <strain evidence="2">CBS 133067</strain>
    </source>
</reference>
<dbReference type="EMBL" id="ML978125">
    <property type="protein sequence ID" value="KAF2100025.1"/>
    <property type="molecule type" value="Genomic_DNA"/>
</dbReference>
<dbReference type="OrthoDB" id="5296at2759"/>
<feature type="compositionally biased region" description="Low complexity" evidence="1">
    <location>
        <begin position="193"/>
        <end position="212"/>
    </location>
</feature>
<feature type="compositionally biased region" description="Low complexity" evidence="1">
    <location>
        <begin position="334"/>
        <end position="345"/>
    </location>
</feature>
<feature type="compositionally biased region" description="Basic and acidic residues" evidence="1">
    <location>
        <begin position="1"/>
        <end position="21"/>
    </location>
</feature>
<dbReference type="Proteomes" id="UP000799772">
    <property type="component" value="Unassembled WGS sequence"/>
</dbReference>
<feature type="compositionally biased region" description="Polar residues" evidence="1">
    <location>
        <begin position="171"/>
        <end position="182"/>
    </location>
</feature>
<feature type="compositionally biased region" description="Low complexity" evidence="1">
    <location>
        <begin position="105"/>
        <end position="114"/>
    </location>
</feature>